<keyword evidence="1" id="KW-0472">Membrane</keyword>
<evidence type="ECO:0000313" key="2">
    <source>
        <dbReference type="EMBL" id="MCC3299333.1"/>
    </source>
</evidence>
<protein>
    <submittedName>
        <fullName evidence="2">Uncharacterized protein</fullName>
    </submittedName>
</protein>
<evidence type="ECO:0000313" key="3">
    <source>
        <dbReference type="Proteomes" id="UP001139158"/>
    </source>
</evidence>
<accession>A0A9X1MFY5</accession>
<dbReference type="EMBL" id="JAJFZV010000018">
    <property type="protein sequence ID" value="MCC3299333.1"/>
    <property type="molecule type" value="Genomic_DNA"/>
</dbReference>
<comment type="caution">
    <text evidence="2">The sequence shown here is derived from an EMBL/GenBank/DDBJ whole genome shotgun (WGS) entry which is preliminary data.</text>
</comment>
<keyword evidence="3" id="KW-1185">Reference proteome</keyword>
<keyword evidence="1" id="KW-0812">Transmembrane</keyword>
<proteinExistence type="predicted"/>
<sequence length="50" mass="5763">MSERNIKDRVKSERDKEKQEIEDWLAGSGSKVLGAGLLLLGVWFVINLFW</sequence>
<evidence type="ECO:0000256" key="1">
    <source>
        <dbReference type="SAM" id="Phobius"/>
    </source>
</evidence>
<dbReference type="RefSeq" id="WP_227897320.1">
    <property type="nucleotide sequence ID" value="NZ_CP099467.1"/>
</dbReference>
<keyword evidence="1" id="KW-1133">Transmembrane helix</keyword>
<dbReference type="Proteomes" id="UP001139158">
    <property type="component" value="Unassembled WGS sequence"/>
</dbReference>
<reference evidence="2" key="1">
    <citation type="submission" date="2021-10" db="EMBL/GenBank/DDBJ databases">
        <title>Novel species in genus Arthrobacter.</title>
        <authorList>
            <person name="Liu Y."/>
        </authorList>
    </citation>
    <scope>NUCLEOTIDE SEQUENCE</scope>
    <source>
        <strain evidence="2">Zg-Y453</strain>
    </source>
</reference>
<feature type="transmembrane region" description="Helical" evidence="1">
    <location>
        <begin position="21"/>
        <end position="46"/>
    </location>
</feature>
<gene>
    <name evidence="2" type="ORF">LJ757_16195</name>
</gene>
<name>A0A9X1MFY5_9MICC</name>
<organism evidence="2 3">
    <name type="scientific">Arthrobacter caoxuetaonis</name>
    <dbReference type="NCBI Taxonomy" id="2886935"/>
    <lineage>
        <taxon>Bacteria</taxon>
        <taxon>Bacillati</taxon>
        <taxon>Actinomycetota</taxon>
        <taxon>Actinomycetes</taxon>
        <taxon>Micrococcales</taxon>
        <taxon>Micrococcaceae</taxon>
        <taxon>Arthrobacter</taxon>
    </lineage>
</organism>
<dbReference type="AlphaFoldDB" id="A0A9X1MFY5"/>